<dbReference type="PANTHER" id="PTHR33240:SF8">
    <property type="entry name" value="OS03G0439900 PROTEIN"/>
    <property type="match status" value="1"/>
</dbReference>
<organism evidence="1 2">
    <name type="scientific">Kingdonia uniflora</name>
    <dbReference type="NCBI Taxonomy" id="39325"/>
    <lineage>
        <taxon>Eukaryota</taxon>
        <taxon>Viridiplantae</taxon>
        <taxon>Streptophyta</taxon>
        <taxon>Embryophyta</taxon>
        <taxon>Tracheophyta</taxon>
        <taxon>Spermatophyta</taxon>
        <taxon>Magnoliopsida</taxon>
        <taxon>Ranunculales</taxon>
        <taxon>Circaeasteraceae</taxon>
        <taxon>Kingdonia</taxon>
    </lineage>
</organism>
<gene>
    <name evidence="1" type="ORF">GIB67_028498</name>
</gene>
<proteinExistence type="predicted"/>
<accession>A0A7J7P1J7</accession>
<dbReference type="Proteomes" id="UP000541444">
    <property type="component" value="Unassembled WGS sequence"/>
</dbReference>
<evidence type="ECO:0000313" key="1">
    <source>
        <dbReference type="EMBL" id="KAF6173200.1"/>
    </source>
</evidence>
<dbReference type="InterPro" id="IPR021109">
    <property type="entry name" value="Peptidase_aspartic_dom_sf"/>
</dbReference>
<dbReference type="Gene3D" id="3.90.1570.40">
    <property type="match status" value="1"/>
</dbReference>
<dbReference type="EMBL" id="JACGCM010000354">
    <property type="protein sequence ID" value="KAF6173200.1"/>
    <property type="molecule type" value="Genomic_DNA"/>
</dbReference>
<sequence length="344" mass="39470">MNGSCADILLFAAQRWTMSKPTLVTESKDVFDQKASNKYWIRVQLRWGDYVSHGIERYTRANFLEYTMDNMSINPSLTAMGERPEAKSQNRCLTLKDLEALKVSKHVVHKRQKSGPFVGQSSHLLLKLDYYSMHVDHSWYRINFTVSYHTGLASEDSNAMVLVKFSELPNEYWEDDVLMSMARTIGNPMISFDDCDDHHVNFPHHDALVIMLKMRNVVLHIMMVDTSNIIKLLFQSTIDQMGLADKVKPTGIDISVFNSSKEERVGNIKLPITNGQAMIDVVFYVINAKSYYLGIMGCYWLHNMRAIPSTYHWALRFDWNGDIYKIKGSQKLARACKTTATTVT</sequence>
<keyword evidence="2" id="KW-1185">Reference proteome</keyword>
<dbReference type="OrthoDB" id="2919534at2759"/>
<name>A0A7J7P1J7_9MAGN</name>
<reference evidence="1 2" key="1">
    <citation type="journal article" date="2020" name="IScience">
        <title>Genome Sequencing of the Endangered Kingdonia uniflora (Circaeasteraceae, Ranunculales) Reveals Potential Mechanisms of Evolutionary Specialization.</title>
        <authorList>
            <person name="Sun Y."/>
            <person name="Deng T."/>
            <person name="Zhang A."/>
            <person name="Moore M.J."/>
            <person name="Landis J.B."/>
            <person name="Lin N."/>
            <person name="Zhang H."/>
            <person name="Zhang X."/>
            <person name="Huang J."/>
            <person name="Zhang X."/>
            <person name="Sun H."/>
            <person name="Wang H."/>
        </authorList>
    </citation>
    <scope>NUCLEOTIDE SEQUENCE [LARGE SCALE GENOMIC DNA]</scope>
    <source>
        <strain evidence="1">TB1705</strain>
        <tissue evidence="1">Leaf</tissue>
    </source>
</reference>
<dbReference type="PANTHER" id="PTHR33240">
    <property type="entry name" value="OS08G0508500 PROTEIN"/>
    <property type="match status" value="1"/>
</dbReference>
<dbReference type="Gene3D" id="2.40.70.10">
    <property type="entry name" value="Acid Proteases"/>
    <property type="match status" value="1"/>
</dbReference>
<protein>
    <submittedName>
        <fullName evidence="1">Uncharacterized protein</fullName>
    </submittedName>
</protein>
<dbReference type="CDD" id="cd00303">
    <property type="entry name" value="retropepsin_like"/>
    <property type="match status" value="1"/>
</dbReference>
<evidence type="ECO:0000313" key="2">
    <source>
        <dbReference type="Proteomes" id="UP000541444"/>
    </source>
</evidence>
<dbReference type="AlphaFoldDB" id="A0A7J7P1J7"/>
<comment type="caution">
    <text evidence="1">The sequence shown here is derived from an EMBL/GenBank/DDBJ whole genome shotgun (WGS) entry which is preliminary data.</text>
</comment>